<dbReference type="EMBL" id="JAQQAF010000001">
    <property type="protein sequence ID" value="KAJ8509569.1"/>
    <property type="molecule type" value="Genomic_DNA"/>
</dbReference>
<keyword evidence="7" id="KW-1185">Reference proteome</keyword>
<organism evidence="5 7">
    <name type="scientific">Ensete ventricosum</name>
    <name type="common">Abyssinian banana</name>
    <name type="synonym">Musa ensete</name>
    <dbReference type="NCBI Taxonomy" id="4639"/>
    <lineage>
        <taxon>Eukaryota</taxon>
        <taxon>Viridiplantae</taxon>
        <taxon>Streptophyta</taxon>
        <taxon>Embryophyta</taxon>
        <taxon>Tracheophyta</taxon>
        <taxon>Spermatophyta</taxon>
        <taxon>Magnoliopsida</taxon>
        <taxon>Liliopsida</taxon>
        <taxon>Zingiberales</taxon>
        <taxon>Musaceae</taxon>
        <taxon>Ensete</taxon>
    </lineage>
</organism>
<dbReference type="GO" id="GO:0000226">
    <property type="term" value="P:microtubule cytoskeleton organization"/>
    <property type="evidence" value="ECO:0007669"/>
    <property type="project" value="InterPro"/>
</dbReference>
<evidence type="ECO:0000256" key="3">
    <source>
        <dbReference type="SAM" id="Coils"/>
    </source>
</evidence>
<evidence type="ECO:0000256" key="4">
    <source>
        <dbReference type="SAM" id="MobiDB-lite"/>
    </source>
</evidence>
<gene>
    <name evidence="6" type="ORF">OPV22_000003</name>
    <name evidence="5" type="ORF">OPV22_035027</name>
</gene>
<dbReference type="EMBL" id="JAQQAF010000020">
    <property type="protein sequence ID" value="KAJ8455781.1"/>
    <property type="molecule type" value="Genomic_DNA"/>
</dbReference>
<dbReference type="Proteomes" id="UP001222027">
    <property type="component" value="Unassembled WGS sequence"/>
</dbReference>
<proteinExistence type="inferred from homology"/>
<keyword evidence="3" id="KW-0175">Coiled coil</keyword>
<dbReference type="Gene3D" id="1.20.58.1520">
    <property type="match status" value="1"/>
</dbReference>
<feature type="compositionally biased region" description="Polar residues" evidence="4">
    <location>
        <begin position="630"/>
        <end position="654"/>
    </location>
</feature>
<evidence type="ECO:0000313" key="6">
    <source>
        <dbReference type="EMBL" id="KAJ8509569.1"/>
    </source>
</evidence>
<evidence type="ECO:0000256" key="1">
    <source>
        <dbReference type="ARBA" id="ARBA00006187"/>
    </source>
</evidence>
<dbReference type="GO" id="GO:0008017">
    <property type="term" value="F:microtubule binding"/>
    <property type="evidence" value="ECO:0007669"/>
    <property type="project" value="InterPro"/>
</dbReference>
<keyword evidence="2" id="KW-0493">Microtubule</keyword>
<evidence type="ECO:0000313" key="5">
    <source>
        <dbReference type="EMBL" id="KAJ8455781.1"/>
    </source>
</evidence>
<comment type="similarity">
    <text evidence="1">Belongs to the MAP65/ASE1 family.</text>
</comment>
<dbReference type="PANTHER" id="PTHR19321:SF3">
    <property type="entry name" value="65-KDA MICROTUBULE-ASSOCIATED PROTEIN 8"/>
    <property type="match status" value="1"/>
</dbReference>
<name>A0AAV8PSH1_ENSVE</name>
<feature type="coiled-coil region" evidence="3">
    <location>
        <begin position="361"/>
        <end position="388"/>
    </location>
</feature>
<dbReference type="PANTHER" id="PTHR19321">
    <property type="entry name" value="PROTEIN REGULATOR OF CYTOKINESIS 1 PRC1-RELATED"/>
    <property type="match status" value="1"/>
</dbReference>
<sequence>MERSDVPDTVRIPSSIFTRDRSTMTPMEWSVASNESLFNIHVGTCSLSRDHLILMGRSGEFTPIDSGSPVDSCRPTSAVPGSDPVGTEGADAMKGADQEEQHYSTSEGAKLFTRLSHRSDIGSASSFQSFAFPIIYEMGSFGTFPSFPSSAIPESSCGYLLQELKLIWDEVGQDQLERERILLELEQECIDMYRRKVDSANILRVRLHQALADSEAEFTNLLLSLGERSFPGRPEKLTGTLKQQLDAITPALHEMQLRKEERMNQFREVQTQIQRIASEIAGQQPDCNVLVNEGDLSLKKLDEHQNELQRLHKEKNDRLRKVEDYIKVVQNLAETMGMDASMIISDIHPSLPGGSTAQQSRNISDTILERLNSKVEQLKDEKPKRTEKLYKLGKALTNLWNLMDTSIEDRQKFYYMNIYTSTAPTDHILRPGSLSIDIIHQVESEVERLDQLKASKMKELFLKKLSELREICKKSHLEVPSGSEMDKIMNLIMSGEMDHADLLVIMEEHISQAKEEARSRKDIMEKVEKWMASCEEEQWLEEYNRDENRYSVSRGAHKNLKRAERARIIVNKIPDLVELLMAKTKIWEEARMKIFLYDKVPLMAMLKEYTLLKQEKEEEKQRQRERKKVQTQITPEHENSFGSWPNTSTTRPSNKILNSSFASAPSSRRLSIISQHQRSKNNYANKGANLNKGSIKLQKILSNYSHAPNSKEDAASEISITFSG</sequence>
<feature type="region of interest" description="Disordered" evidence="4">
    <location>
        <begin position="705"/>
        <end position="724"/>
    </location>
</feature>
<dbReference type="AlphaFoldDB" id="A0AAV8PSH1"/>
<accession>A0AAV8PSH1</accession>
<protein>
    <recommendedName>
        <fullName evidence="8">65-kDa microtubule-associated protein 8</fullName>
    </recommendedName>
</protein>
<dbReference type="Pfam" id="PF03999">
    <property type="entry name" value="MAP65_ASE1"/>
    <property type="match status" value="1"/>
</dbReference>
<reference evidence="5 7" key="1">
    <citation type="submission" date="2022-12" db="EMBL/GenBank/DDBJ databases">
        <title>Chromosome-scale assembly of the Ensete ventricosum genome.</title>
        <authorList>
            <person name="Dussert Y."/>
            <person name="Stocks J."/>
            <person name="Wendawek A."/>
            <person name="Woldeyes F."/>
            <person name="Nichols R.A."/>
            <person name="Borrell J.S."/>
        </authorList>
    </citation>
    <scope>NUCLEOTIDE SEQUENCE [LARGE SCALE GENOMIC DNA]</scope>
    <source>
        <strain evidence="7">cv. Maze</strain>
        <strain evidence="5">MazeRef_0001</strain>
        <tissue evidence="5">Seeds</tissue>
    </source>
</reference>
<comment type="caution">
    <text evidence="5">The sequence shown here is derived from an EMBL/GenBank/DDBJ whole genome shotgun (WGS) entry which is preliminary data.</text>
</comment>
<evidence type="ECO:0000313" key="7">
    <source>
        <dbReference type="Proteomes" id="UP001222027"/>
    </source>
</evidence>
<dbReference type="GO" id="GO:0005737">
    <property type="term" value="C:cytoplasm"/>
    <property type="evidence" value="ECO:0007669"/>
    <property type="project" value="TreeGrafter"/>
</dbReference>
<feature type="region of interest" description="Disordered" evidence="4">
    <location>
        <begin position="65"/>
        <end position="88"/>
    </location>
</feature>
<dbReference type="InterPro" id="IPR007145">
    <property type="entry name" value="MAP65_Ase1_PRC1"/>
</dbReference>
<evidence type="ECO:0008006" key="8">
    <source>
        <dbReference type="Google" id="ProtNLM"/>
    </source>
</evidence>
<evidence type="ECO:0000256" key="2">
    <source>
        <dbReference type="ARBA" id="ARBA00022701"/>
    </source>
</evidence>
<feature type="region of interest" description="Disordered" evidence="4">
    <location>
        <begin position="616"/>
        <end position="654"/>
    </location>
</feature>
<dbReference type="GO" id="GO:0005819">
    <property type="term" value="C:spindle"/>
    <property type="evidence" value="ECO:0007669"/>
    <property type="project" value="TreeGrafter"/>
</dbReference>
<dbReference type="GO" id="GO:0005874">
    <property type="term" value="C:microtubule"/>
    <property type="evidence" value="ECO:0007669"/>
    <property type="project" value="UniProtKB-KW"/>
</dbReference>